<dbReference type="Proteomes" id="UP000002358">
    <property type="component" value="Chromosome 5"/>
</dbReference>
<dbReference type="GO" id="GO:0004519">
    <property type="term" value="F:endonuclease activity"/>
    <property type="evidence" value="ECO:0007669"/>
    <property type="project" value="UniProtKB-KW"/>
</dbReference>
<evidence type="ECO:0000256" key="12">
    <source>
        <dbReference type="ARBA" id="ARBA00042677"/>
    </source>
</evidence>
<keyword evidence="3" id="KW-0540">Nuclease</keyword>
<dbReference type="GO" id="GO:0005634">
    <property type="term" value="C:nucleus"/>
    <property type="evidence" value="ECO:0007669"/>
    <property type="project" value="UniProtKB-SubCell"/>
</dbReference>
<comment type="similarity">
    <text evidence="2">Belongs to the DNA repair metallo-beta-lactamase (DRMBL) family.</text>
</comment>
<proteinExistence type="inferred from homology"/>
<dbReference type="InterPro" id="IPR036866">
    <property type="entry name" value="RibonucZ/Hydroxyglut_hydro"/>
</dbReference>
<dbReference type="InParanoid" id="A0A7M7GGN0"/>
<dbReference type="PANTHER" id="PTHR23240">
    <property type="entry name" value="DNA CROSS-LINK REPAIR PROTEIN PSO2/SNM1-RELATED"/>
    <property type="match status" value="1"/>
</dbReference>
<evidence type="ECO:0000256" key="3">
    <source>
        <dbReference type="ARBA" id="ARBA00022722"/>
    </source>
</evidence>
<evidence type="ECO:0000256" key="7">
    <source>
        <dbReference type="ARBA" id="ARBA00022839"/>
    </source>
</evidence>
<dbReference type="Gene3D" id="3.40.50.12650">
    <property type="match status" value="1"/>
</dbReference>
<dbReference type="AlphaFoldDB" id="A0A7M7GGN0"/>
<evidence type="ECO:0000313" key="14">
    <source>
        <dbReference type="EnsemblMetazoa" id="XP_003424812"/>
    </source>
</evidence>
<reference evidence="14" key="1">
    <citation type="submission" date="2021-01" db="UniProtKB">
        <authorList>
            <consortium name="EnsemblMetazoa"/>
        </authorList>
    </citation>
    <scope>IDENTIFICATION</scope>
</reference>
<evidence type="ECO:0000256" key="6">
    <source>
        <dbReference type="ARBA" id="ARBA00022801"/>
    </source>
</evidence>
<dbReference type="EnsemblMetazoa" id="XM_003424764">
    <property type="protein sequence ID" value="XP_003424812"/>
    <property type="gene ID" value="LOC100678532"/>
</dbReference>
<evidence type="ECO:0000256" key="10">
    <source>
        <dbReference type="ARBA" id="ARBA00023242"/>
    </source>
</evidence>
<dbReference type="Pfam" id="PF07522">
    <property type="entry name" value="DRMBL"/>
    <property type="match status" value="1"/>
</dbReference>
<dbReference type="GO" id="GO:0035312">
    <property type="term" value="F:5'-3' DNA exonuclease activity"/>
    <property type="evidence" value="ECO:0007669"/>
    <property type="project" value="TreeGrafter"/>
</dbReference>
<keyword evidence="5" id="KW-0227">DNA damage</keyword>
<dbReference type="GO" id="GO:0000723">
    <property type="term" value="P:telomere maintenance"/>
    <property type="evidence" value="ECO:0007669"/>
    <property type="project" value="TreeGrafter"/>
</dbReference>
<keyword evidence="7" id="KW-0269">Exonuclease</keyword>
<sequence>MSTFLGLIEEIPGISIDRFDGDNLNSSAFFLSHGHTDHMKGLNYDFFHFLKRKDSFLYCSHITKLIVENKFPKFDRCIIEKHLIQINIDELNVINYVHCGTQVSITVTCVPSGHCPGSVMFLLNFGDKRILYTGDFRISIEDISKLKSLHYTTNSQRLPLQIDKIYLDTTFLDVDFQILPSRLDSLKKLAAVVKEWVEKDPKNVVLIEFSAKYGSEFLYMELSKMLNKRIHVKDDLYRVYSRLDILANHVTDIAESTSIHACMDKNASKKKKGLQCRPDVVQNNILTIIPSVMKWAGKDTSCIIEHDSIEAQTINVCYSTHASYREIEAFIQYFKPTEVFACVDKDGIDDLLRNIMQNKKRDKFPAGVKKLKFSNYKTFNNVSNFKPTLISDDEDE</sequence>
<feature type="domain" description="DNA repair metallo-beta-lactamase" evidence="13">
    <location>
        <begin position="247"/>
        <end position="345"/>
    </location>
</feature>
<evidence type="ECO:0000256" key="1">
    <source>
        <dbReference type="ARBA" id="ARBA00004123"/>
    </source>
</evidence>
<dbReference type="OrthoDB" id="331763at2759"/>
<evidence type="ECO:0000256" key="11">
    <source>
        <dbReference type="ARBA" id="ARBA00039759"/>
    </source>
</evidence>
<dbReference type="Gene3D" id="3.60.15.10">
    <property type="entry name" value="Ribonuclease Z/Hydroxyacylglutathione hydrolase-like"/>
    <property type="match status" value="1"/>
</dbReference>
<keyword evidence="6" id="KW-0378">Hydrolase</keyword>
<keyword evidence="4" id="KW-0255">Endonuclease</keyword>
<keyword evidence="8" id="KW-0233">DNA recombination</keyword>
<organism evidence="14 15">
    <name type="scientific">Nasonia vitripennis</name>
    <name type="common">Parasitic wasp</name>
    <dbReference type="NCBI Taxonomy" id="7425"/>
    <lineage>
        <taxon>Eukaryota</taxon>
        <taxon>Metazoa</taxon>
        <taxon>Ecdysozoa</taxon>
        <taxon>Arthropoda</taxon>
        <taxon>Hexapoda</taxon>
        <taxon>Insecta</taxon>
        <taxon>Pterygota</taxon>
        <taxon>Neoptera</taxon>
        <taxon>Endopterygota</taxon>
        <taxon>Hymenoptera</taxon>
        <taxon>Apocrita</taxon>
        <taxon>Proctotrupomorpha</taxon>
        <taxon>Chalcidoidea</taxon>
        <taxon>Pteromalidae</taxon>
        <taxon>Pteromalinae</taxon>
        <taxon>Nasonia</taxon>
    </lineage>
</organism>
<keyword evidence="10" id="KW-0539">Nucleus</keyword>
<evidence type="ECO:0000256" key="4">
    <source>
        <dbReference type="ARBA" id="ARBA00022759"/>
    </source>
</evidence>
<keyword evidence="9" id="KW-0234">DNA repair</keyword>
<evidence type="ECO:0000256" key="5">
    <source>
        <dbReference type="ARBA" id="ARBA00022763"/>
    </source>
</evidence>
<comment type="subcellular location">
    <subcellularLocation>
        <location evidence="1">Nucleus</location>
    </subcellularLocation>
</comment>
<evidence type="ECO:0000256" key="9">
    <source>
        <dbReference type="ARBA" id="ARBA00023204"/>
    </source>
</evidence>
<evidence type="ECO:0000256" key="2">
    <source>
        <dbReference type="ARBA" id="ARBA00010304"/>
    </source>
</evidence>
<evidence type="ECO:0000313" key="15">
    <source>
        <dbReference type="Proteomes" id="UP000002358"/>
    </source>
</evidence>
<dbReference type="GO" id="GO:0003684">
    <property type="term" value="F:damaged DNA binding"/>
    <property type="evidence" value="ECO:0007669"/>
    <property type="project" value="TreeGrafter"/>
</dbReference>
<dbReference type="GO" id="GO:0036297">
    <property type="term" value="P:interstrand cross-link repair"/>
    <property type="evidence" value="ECO:0007669"/>
    <property type="project" value="TreeGrafter"/>
</dbReference>
<dbReference type="KEGG" id="nvi:100678532"/>
<dbReference type="GO" id="GO:0006303">
    <property type="term" value="P:double-strand break repair via nonhomologous end joining"/>
    <property type="evidence" value="ECO:0007669"/>
    <property type="project" value="TreeGrafter"/>
</dbReference>
<dbReference type="SMR" id="A0A7M7GGN0"/>
<dbReference type="GO" id="GO:0006310">
    <property type="term" value="P:DNA recombination"/>
    <property type="evidence" value="ECO:0007669"/>
    <property type="project" value="UniProtKB-KW"/>
</dbReference>
<dbReference type="InterPro" id="IPR011084">
    <property type="entry name" value="DRMBL"/>
</dbReference>
<keyword evidence="15" id="KW-1185">Reference proteome</keyword>
<evidence type="ECO:0000259" key="13">
    <source>
        <dbReference type="Pfam" id="PF07522"/>
    </source>
</evidence>
<dbReference type="SUPFAM" id="SSF56281">
    <property type="entry name" value="Metallo-hydrolase/oxidoreductase"/>
    <property type="match status" value="1"/>
</dbReference>
<evidence type="ECO:0000256" key="8">
    <source>
        <dbReference type="ARBA" id="ARBA00023172"/>
    </source>
</evidence>
<dbReference type="PANTHER" id="PTHR23240:SF8">
    <property type="entry name" value="PROTEIN ARTEMIS"/>
    <property type="match status" value="1"/>
</dbReference>
<dbReference type="OMA" id="PANHCAG"/>
<accession>A0A7M7GGN0</accession>
<gene>
    <name evidence="14" type="primary">100678532</name>
</gene>
<name>A0A7M7GGN0_NASVI</name>
<protein>
    <recommendedName>
        <fullName evidence="11">Protein artemis</fullName>
    </recommendedName>
    <alternativeName>
        <fullName evidence="12">DNA cross-link repair 1C protein</fullName>
    </alternativeName>
</protein>